<evidence type="ECO:0000256" key="2">
    <source>
        <dbReference type="ARBA" id="ARBA00007018"/>
    </source>
</evidence>
<dbReference type="InterPro" id="IPR004254">
    <property type="entry name" value="AdipoR/HlyIII-related"/>
</dbReference>
<dbReference type="PANTHER" id="PTHR20855">
    <property type="entry name" value="ADIPOR/PROGESTIN RECEPTOR-RELATED"/>
    <property type="match status" value="1"/>
</dbReference>
<feature type="transmembrane region" description="Helical" evidence="7">
    <location>
        <begin position="302"/>
        <end position="320"/>
    </location>
</feature>
<reference evidence="9" key="1">
    <citation type="submission" date="2025-08" db="UniProtKB">
        <authorList>
            <consortium name="RefSeq"/>
        </authorList>
    </citation>
    <scope>IDENTIFICATION</scope>
    <source>
        <tissue evidence="9">Testes</tissue>
    </source>
</reference>
<organism evidence="8 9">
    <name type="scientific">Saccoglossus kowalevskii</name>
    <name type="common">Acorn worm</name>
    <dbReference type="NCBI Taxonomy" id="10224"/>
    <lineage>
        <taxon>Eukaryota</taxon>
        <taxon>Metazoa</taxon>
        <taxon>Hemichordata</taxon>
        <taxon>Enteropneusta</taxon>
        <taxon>Harrimaniidae</taxon>
        <taxon>Saccoglossus</taxon>
    </lineage>
</organism>
<proteinExistence type="inferred from homology"/>
<keyword evidence="5 7" id="KW-0472">Membrane</keyword>
<evidence type="ECO:0000256" key="7">
    <source>
        <dbReference type="SAM" id="Phobius"/>
    </source>
</evidence>
<accession>A0ABM0GWG7</accession>
<feature type="coiled-coil region" evidence="6">
    <location>
        <begin position="102"/>
        <end position="157"/>
    </location>
</feature>
<evidence type="ECO:0000256" key="6">
    <source>
        <dbReference type="SAM" id="Coils"/>
    </source>
</evidence>
<dbReference type="RefSeq" id="XP_002738862.2">
    <property type="nucleotide sequence ID" value="XM_002738816.2"/>
</dbReference>
<feature type="transmembrane region" description="Helical" evidence="7">
    <location>
        <begin position="477"/>
        <end position="500"/>
    </location>
</feature>
<keyword evidence="3 7" id="KW-0812">Transmembrane</keyword>
<evidence type="ECO:0000256" key="1">
    <source>
        <dbReference type="ARBA" id="ARBA00004141"/>
    </source>
</evidence>
<dbReference type="PANTHER" id="PTHR20855:SF141">
    <property type="entry name" value="MEMBRANE PROGESTIN RECEPTOR GAMMA-B-LIKE"/>
    <property type="match status" value="1"/>
</dbReference>
<name>A0ABM0GWG7_SACKO</name>
<dbReference type="Proteomes" id="UP000694865">
    <property type="component" value="Unplaced"/>
</dbReference>
<feature type="transmembrane region" description="Helical" evidence="7">
    <location>
        <begin position="408"/>
        <end position="427"/>
    </location>
</feature>
<evidence type="ECO:0000313" key="8">
    <source>
        <dbReference type="Proteomes" id="UP000694865"/>
    </source>
</evidence>
<protein>
    <submittedName>
        <fullName evidence="9">Uncharacterized protein LOC100376589</fullName>
    </submittedName>
</protein>
<feature type="transmembrane region" description="Helical" evidence="7">
    <location>
        <begin position="266"/>
        <end position="290"/>
    </location>
</feature>
<evidence type="ECO:0000313" key="9">
    <source>
        <dbReference type="RefSeq" id="XP_002738862.2"/>
    </source>
</evidence>
<keyword evidence="6" id="KW-0175">Coiled coil</keyword>
<evidence type="ECO:0000256" key="3">
    <source>
        <dbReference type="ARBA" id="ARBA00022692"/>
    </source>
</evidence>
<sequence>MLTETNKKDLSGKLAVAESENERLRVANKMLTETNKKLNKSRIATNVLTVDKASDTSDDDEVKTRTVSKREPIVERSFSVLNKKFGNLKAKFDDLKKVKPRLVEVLEAKDKLETENSSLVKQTIEIATHVTELRDTKEELQQKYQQLKENHKQVAGDATDSDADSATECDDADSWCSSFGSHSDLNSSVSGDSDWRSKFKRCATPYPDFSLKVKHDEVDELLRELDELLGATDGKAKGDSTSSGNVSKRRQRLINLSAEGIFNENYTWPLFAFMVSVCCYLLGSCTAHLFNCISEHARHVCFYFDYAAISLYSVGAAIAYRQYVFPNEMIGGWYYSLFHYIAAFNSVVCTTMACTSRFGNREILKKILRLSAFAYPYVFDSIPLVIRLTSCHSNDCWDESYELHARQFFLAFITASFFASHFPECIAPGMFDVIGHSHQLFHICGALATNTQLNALMLDMENRREFFEQHDAMPTFFSSLGLFGIVIIMNLIIVAIFSYFRKYPLVFKEMTGSALYRIASSAQLFALNNNNNKKSL</sequence>
<keyword evidence="8" id="KW-1185">Reference proteome</keyword>
<keyword evidence="4 7" id="KW-1133">Transmembrane helix</keyword>
<gene>
    <name evidence="9" type="primary">LOC100376589</name>
</gene>
<evidence type="ECO:0000256" key="5">
    <source>
        <dbReference type="ARBA" id="ARBA00023136"/>
    </source>
</evidence>
<dbReference type="GeneID" id="100376589"/>
<feature type="transmembrane region" description="Helical" evidence="7">
    <location>
        <begin position="332"/>
        <end position="355"/>
    </location>
</feature>
<evidence type="ECO:0000256" key="4">
    <source>
        <dbReference type="ARBA" id="ARBA00022989"/>
    </source>
</evidence>
<dbReference type="Pfam" id="PF03006">
    <property type="entry name" value="HlyIII"/>
    <property type="match status" value="1"/>
</dbReference>
<comment type="similarity">
    <text evidence="2">Belongs to the ADIPOR family.</text>
</comment>
<feature type="coiled-coil region" evidence="6">
    <location>
        <begin position="7"/>
        <end position="41"/>
    </location>
</feature>
<comment type="subcellular location">
    <subcellularLocation>
        <location evidence="1">Membrane</location>
        <topology evidence="1">Multi-pass membrane protein</topology>
    </subcellularLocation>
</comment>